<feature type="domain" description="SH3" evidence="17">
    <location>
        <begin position="1"/>
        <end position="62"/>
    </location>
</feature>
<dbReference type="Gene3D" id="2.30.30.40">
    <property type="entry name" value="SH3 Domains"/>
    <property type="match status" value="1"/>
</dbReference>
<evidence type="ECO:0000256" key="9">
    <source>
        <dbReference type="ARBA" id="ARBA00022840"/>
    </source>
</evidence>
<reference evidence="19" key="3">
    <citation type="submission" date="2025-09" db="UniProtKB">
        <authorList>
            <consortium name="Ensembl"/>
        </authorList>
    </citation>
    <scope>IDENTIFICATION</scope>
</reference>
<dbReference type="SUPFAM" id="SSF56112">
    <property type="entry name" value="Protein kinase-like (PK-like)"/>
    <property type="match status" value="1"/>
</dbReference>
<keyword evidence="20" id="KW-1185">Reference proteome</keyword>
<reference evidence="20" key="1">
    <citation type="submission" date="2003-08" db="EMBL/GenBank/DDBJ databases">
        <authorList>
            <person name="Birren B."/>
            <person name="Nusbaum C."/>
            <person name="Abebe A."/>
            <person name="Abouelleil A."/>
            <person name="Adekoya E."/>
            <person name="Ait-zahra M."/>
            <person name="Allen N."/>
            <person name="Allen T."/>
            <person name="An P."/>
            <person name="Anderson M."/>
            <person name="Anderson S."/>
            <person name="Arachchi H."/>
            <person name="Armbruster J."/>
            <person name="Bachantsang P."/>
            <person name="Baldwin J."/>
            <person name="Barry A."/>
            <person name="Bayul T."/>
            <person name="Blitshsteyn B."/>
            <person name="Bloom T."/>
            <person name="Blye J."/>
            <person name="Boguslavskiy L."/>
            <person name="Borowsky M."/>
            <person name="Boukhgalter B."/>
            <person name="Brunache A."/>
            <person name="Butler J."/>
            <person name="Calixte N."/>
            <person name="Calvo S."/>
            <person name="Camarata J."/>
            <person name="Campo K."/>
            <person name="Chang J."/>
            <person name="Cheshatsang Y."/>
            <person name="Citroen M."/>
            <person name="Collymore A."/>
            <person name="Considine T."/>
            <person name="Cook A."/>
            <person name="Cooke P."/>
            <person name="Corum B."/>
            <person name="Cuomo C."/>
            <person name="David R."/>
            <person name="Dawoe T."/>
            <person name="Degray S."/>
            <person name="Dodge S."/>
            <person name="Dooley K."/>
            <person name="Dorje P."/>
            <person name="Dorjee K."/>
            <person name="Dorris L."/>
            <person name="Duffey N."/>
            <person name="Dupes A."/>
            <person name="Elkins T."/>
            <person name="Engels R."/>
            <person name="Erickson J."/>
            <person name="Farina A."/>
            <person name="Faro S."/>
            <person name="Ferreira P."/>
            <person name="Fischer H."/>
            <person name="Fitzgerald M."/>
            <person name="Foley K."/>
            <person name="Gage D."/>
            <person name="Galagan J."/>
            <person name="Gearin G."/>
            <person name="Gnerre S."/>
            <person name="Gnirke A."/>
            <person name="Goyette A."/>
            <person name="Graham J."/>
            <person name="Grandbois E."/>
            <person name="Gyaltsen K."/>
            <person name="Hafez N."/>
            <person name="Hagopian D."/>
            <person name="Hagos B."/>
            <person name="Hall J."/>
            <person name="Hatcher B."/>
            <person name="Heller A."/>
            <person name="Higgins H."/>
            <person name="Honan T."/>
            <person name="Horn A."/>
            <person name="Houde N."/>
            <person name="Hughes L."/>
            <person name="Hulme W."/>
            <person name="Husby E."/>
            <person name="Iliev I."/>
            <person name="Jaffe D."/>
            <person name="Jones C."/>
            <person name="Kamal M."/>
            <person name="Kamat A."/>
            <person name="Kamvysselis M."/>
            <person name="Karlsson E."/>
            <person name="Kells C."/>
            <person name="Kieu A."/>
            <person name="Kisner P."/>
            <person name="Kodira C."/>
            <person name="Kulbokas E."/>
            <person name="Labutti K."/>
            <person name="Lama D."/>
            <person name="Landers T."/>
            <person name="Leger J."/>
            <person name="Levine S."/>
            <person name="Lewis D."/>
            <person name="Lewis T."/>
            <person name="Lindblad-toh K."/>
            <person name="Liu X."/>
            <person name="Lokyitsang T."/>
            <person name="Lokyitsang Y."/>
            <person name="Lucien O."/>
            <person name="Lui A."/>
            <person name="Ma L.J."/>
            <person name="Mabbitt R."/>
            <person name="Macdonald J."/>
            <person name="Maclean C."/>
            <person name="Major J."/>
            <person name="Manning J."/>
            <person name="Marabella R."/>
            <person name="Maru K."/>
            <person name="Matthews C."/>
            <person name="Mauceli E."/>
            <person name="Mccarthy M."/>
            <person name="Mcdonough S."/>
            <person name="Mcghee T."/>
            <person name="Meldrim J."/>
            <person name="Meneus L."/>
            <person name="Mesirov J."/>
            <person name="Mihalev A."/>
            <person name="Mihova T."/>
            <person name="Mikkelsen T."/>
            <person name="Mlenga V."/>
            <person name="Moru K."/>
            <person name="Mozes J."/>
            <person name="Mulrain L."/>
            <person name="Munson G."/>
            <person name="Naylor J."/>
            <person name="Newes C."/>
            <person name="Nguyen C."/>
            <person name="Nguyen N."/>
            <person name="Nguyen T."/>
            <person name="Nicol R."/>
            <person name="Nielsen C."/>
            <person name="Nizzari M."/>
            <person name="Norbu C."/>
            <person name="Norbu N."/>
            <person name="O'donnell P."/>
            <person name="Okoawo O."/>
            <person name="O'leary S."/>
            <person name="Omotosho B."/>
            <person name="O'neill K."/>
            <person name="Osman S."/>
            <person name="Parker S."/>
            <person name="Perrin D."/>
            <person name="Phunkhang P."/>
            <person name="Piqani B."/>
            <person name="Purcell S."/>
            <person name="Rachupka T."/>
            <person name="Ramasamy U."/>
            <person name="Rameau R."/>
            <person name="Ray V."/>
            <person name="Raymond C."/>
            <person name="Retta R."/>
            <person name="Richardson S."/>
            <person name="Rise C."/>
            <person name="Rodriguez J."/>
            <person name="Rogers J."/>
            <person name="Rogov P."/>
            <person name="Rutman M."/>
            <person name="Schupbach R."/>
            <person name="Seaman C."/>
            <person name="Settipalli S."/>
            <person name="Sharpe T."/>
            <person name="Sheridan J."/>
            <person name="Sherpa N."/>
            <person name="Shi J."/>
            <person name="Smirnov S."/>
            <person name="Smith C."/>
            <person name="Sougnez C."/>
            <person name="Spencer B."/>
            <person name="Stalker J."/>
            <person name="Stange-thomann N."/>
            <person name="Stavropoulos S."/>
            <person name="Stetson K."/>
            <person name="Stone C."/>
            <person name="Stone S."/>
            <person name="Stubbs M."/>
            <person name="Talamas J."/>
            <person name="Tchuinga P."/>
            <person name="Tenzing P."/>
            <person name="Tesfaye S."/>
            <person name="Theodore J."/>
            <person name="Thoulutsang Y."/>
            <person name="Topham K."/>
            <person name="Towey S."/>
            <person name="Tsamla T."/>
            <person name="Tsomo N."/>
            <person name="Vallee D."/>
            <person name="Vassiliev H."/>
            <person name="Venkataraman V."/>
            <person name="Vinson J."/>
            <person name="Vo A."/>
            <person name="Wade C."/>
            <person name="Wang S."/>
            <person name="Wangchuk T."/>
            <person name="Wangdi T."/>
            <person name="Whittaker C."/>
            <person name="Wilkinson J."/>
            <person name="Wu Y."/>
            <person name="Wyman D."/>
            <person name="Yadav S."/>
            <person name="Yang S."/>
            <person name="Yang X."/>
            <person name="Yeager S."/>
            <person name="Yee E."/>
            <person name="Young G."/>
            <person name="Zainoun J."/>
            <person name="Zembeck L."/>
            <person name="Zimmer A."/>
            <person name="Zody M."/>
            <person name="Lander E."/>
        </authorList>
    </citation>
    <scope>NUCLEOTIDE SEQUENCE [LARGE SCALE GENOMIC DNA]</scope>
</reference>
<dbReference type="PROSITE" id="PS50002">
    <property type="entry name" value="SH3"/>
    <property type="match status" value="1"/>
</dbReference>
<dbReference type="STRING" id="51511.ENSCSAVP00000019050"/>
<dbReference type="InterPro" id="IPR036028">
    <property type="entry name" value="SH3-like_dom_sf"/>
</dbReference>
<keyword evidence="6" id="KW-0808">Transferase</keyword>
<evidence type="ECO:0000256" key="12">
    <source>
        <dbReference type="ARBA" id="ARBA00051245"/>
    </source>
</evidence>
<reference evidence="19" key="2">
    <citation type="submission" date="2025-08" db="UniProtKB">
        <authorList>
            <consortium name="Ensembl"/>
        </authorList>
    </citation>
    <scope>IDENTIFICATION</scope>
</reference>
<dbReference type="Gene3D" id="3.30.505.10">
    <property type="entry name" value="SH2 domain"/>
    <property type="match status" value="1"/>
</dbReference>
<dbReference type="FunFam" id="3.30.200.20:FF:000037">
    <property type="entry name" value="Tyrosine-protein kinase"/>
    <property type="match status" value="1"/>
</dbReference>
<dbReference type="EC" id="2.7.10.2" evidence="2"/>
<dbReference type="GO" id="GO:0005524">
    <property type="term" value="F:ATP binding"/>
    <property type="evidence" value="ECO:0007669"/>
    <property type="project" value="UniProtKB-UniRule"/>
</dbReference>
<dbReference type="FunFam" id="1.10.510.10:FF:000399">
    <property type="entry name" value="Tyrosine-protein kinase"/>
    <property type="match status" value="1"/>
</dbReference>
<dbReference type="PRINTS" id="PR00452">
    <property type="entry name" value="SH3DOMAIN"/>
</dbReference>
<keyword evidence="4" id="KW-0963">Cytoplasm</keyword>
<evidence type="ECO:0000256" key="3">
    <source>
        <dbReference type="ARBA" id="ARBA00022443"/>
    </source>
</evidence>
<dbReference type="Proteomes" id="UP000007875">
    <property type="component" value="Unassembled WGS sequence"/>
</dbReference>
<dbReference type="eggNOG" id="KOG0197">
    <property type="taxonomic scope" value="Eukaryota"/>
</dbReference>
<evidence type="ECO:0000313" key="19">
    <source>
        <dbReference type="Ensembl" id="ENSCSAVP00000019050.1"/>
    </source>
</evidence>
<dbReference type="OMA" id="EYKEASM"/>
<keyword evidence="8" id="KW-0418">Kinase</keyword>
<evidence type="ECO:0000256" key="2">
    <source>
        <dbReference type="ARBA" id="ARBA00011903"/>
    </source>
</evidence>
<dbReference type="GeneTree" id="ENSGT00940000164033"/>
<evidence type="ECO:0000256" key="11">
    <source>
        <dbReference type="ARBA" id="ARBA00023137"/>
    </source>
</evidence>
<dbReference type="Gene3D" id="3.30.200.20">
    <property type="entry name" value="Phosphorylase Kinase, domain 1"/>
    <property type="match status" value="1"/>
</dbReference>
<evidence type="ECO:0000259" key="17">
    <source>
        <dbReference type="PROSITE" id="PS50002"/>
    </source>
</evidence>
<dbReference type="SUPFAM" id="SSF55550">
    <property type="entry name" value="SH2 domain"/>
    <property type="match status" value="1"/>
</dbReference>
<dbReference type="InterPro" id="IPR017441">
    <property type="entry name" value="Protein_kinase_ATP_BS"/>
</dbReference>
<dbReference type="AlphaFoldDB" id="H2ZN84"/>
<evidence type="ECO:0000256" key="8">
    <source>
        <dbReference type="ARBA" id="ARBA00022777"/>
    </source>
</evidence>
<feature type="binding site" evidence="15">
    <location>
        <position position="208"/>
    </location>
    <ligand>
        <name>ATP</name>
        <dbReference type="ChEBI" id="CHEBI:30616"/>
    </ligand>
</feature>
<keyword evidence="11" id="KW-0829">Tyrosine-protein kinase</keyword>
<evidence type="ECO:0000256" key="7">
    <source>
        <dbReference type="ARBA" id="ARBA00022741"/>
    </source>
</evidence>
<dbReference type="PANTHER" id="PTHR24418">
    <property type="entry name" value="TYROSINE-PROTEIN KINASE"/>
    <property type="match status" value="1"/>
</dbReference>
<dbReference type="Pfam" id="PF07714">
    <property type="entry name" value="PK_Tyr_Ser-Thr"/>
    <property type="match status" value="2"/>
</dbReference>
<dbReference type="Pfam" id="PF00018">
    <property type="entry name" value="SH3_1"/>
    <property type="match status" value="1"/>
</dbReference>
<dbReference type="InterPro" id="IPR036860">
    <property type="entry name" value="SH2_dom_sf"/>
</dbReference>
<evidence type="ECO:0000256" key="6">
    <source>
        <dbReference type="ARBA" id="ARBA00022679"/>
    </source>
</evidence>
<keyword evidence="10 13" id="KW-0727">SH2 domain</keyword>
<dbReference type="Gene3D" id="1.10.510.10">
    <property type="entry name" value="Transferase(Phosphotransferase) domain 1"/>
    <property type="match status" value="1"/>
</dbReference>
<dbReference type="InterPro" id="IPR000719">
    <property type="entry name" value="Prot_kinase_dom"/>
</dbReference>
<feature type="domain" description="Protein kinase" evidence="18">
    <location>
        <begin position="180"/>
        <end position="458"/>
    </location>
</feature>
<dbReference type="SMART" id="SM00219">
    <property type="entry name" value="TyrKc"/>
    <property type="match status" value="1"/>
</dbReference>
<dbReference type="SMART" id="SM00326">
    <property type="entry name" value="SH3"/>
    <property type="match status" value="1"/>
</dbReference>
<name>H2ZN84_CIOSA</name>
<protein>
    <recommendedName>
        <fullName evidence="2">non-specific protein-tyrosine kinase</fullName>
        <ecNumber evidence="2">2.7.10.2</ecNumber>
    </recommendedName>
</protein>
<evidence type="ECO:0000256" key="10">
    <source>
        <dbReference type="ARBA" id="ARBA00022999"/>
    </source>
</evidence>
<proteinExistence type="predicted"/>
<dbReference type="Pfam" id="PF00017">
    <property type="entry name" value="SH2"/>
    <property type="match status" value="1"/>
</dbReference>
<dbReference type="InParanoid" id="H2ZN84"/>
<dbReference type="PROSITE" id="PS50001">
    <property type="entry name" value="SH2"/>
    <property type="match status" value="1"/>
</dbReference>
<keyword evidence="5" id="KW-0597">Phosphoprotein</keyword>
<dbReference type="InterPro" id="IPR008266">
    <property type="entry name" value="Tyr_kinase_AS"/>
</dbReference>
<dbReference type="PROSITE" id="PS00107">
    <property type="entry name" value="PROTEIN_KINASE_ATP"/>
    <property type="match status" value="1"/>
</dbReference>
<dbReference type="FunCoup" id="H2ZN84">
    <property type="interactions" value="2"/>
</dbReference>
<evidence type="ECO:0000256" key="1">
    <source>
        <dbReference type="ARBA" id="ARBA00004496"/>
    </source>
</evidence>
<evidence type="ECO:0000256" key="5">
    <source>
        <dbReference type="ARBA" id="ARBA00022553"/>
    </source>
</evidence>
<evidence type="ECO:0000313" key="20">
    <source>
        <dbReference type="Proteomes" id="UP000007875"/>
    </source>
</evidence>
<feature type="domain" description="SH2" evidence="16">
    <location>
        <begin position="38"/>
        <end position="161"/>
    </location>
</feature>
<evidence type="ECO:0000256" key="13">
    <source>
        <dbReference type="PROSITE-ProRule" id="PRU00191"/>
    </source>
</evidence>
<sequence>DDEDVYIALYDYDARTNDDLSFRKGDKMLIINCDEGDWWRARLLQDNKEGYVPSNYIAKFSSLDSQSSGDDKIAEKNNTKIIRLKINTRKLNWFSGTIWKQIRHEGMVKHYRIRKLDIGEVFISRNSSFLTLVDLVSHYCNDADGLCYALKQACKKLEIPQTAGLSRELADKWEIDRTSVELKKKLGEGQFGEVYEGMWNRTTKVAVKTLKTGTMDKNEFLREAQLMKKLRHPKLVQLYAVCTQSEPIYIITELMCNGALQSYLKGKGKDLAVPTLIEMAAQIASGMAYLETNNYIHRDLAARNILVGMNNICKVADFGLARITLFNNLTINIFVFTHLPLIFYALLFQNDIYEVSRDTKFPIKWTAPEAALRQMFTIKSDVWSFGILLTELLGKGRMPYPGMTNRETLEQVEQGYRMPKQPNCPDRLYAIMLSCWQAEPQKRDSFETLQWKLEEFYFSDDGVYRESENI</sequence>
<dbReference type="InterPro" id="IPR001245">
    <property type="entry name" value="Ser-Thr/Tyr_kinase_cat_dom"/>
</dbReference>
<dbReference type="InterPro" id="IPR000980">
    <property type="entry name" value="SH2"/>
</dbReference>
<accession>H2ZN84</accession>
<evidence type="ECO:0000259" key="16">
    <source>
        <dbReference type="PROSITE" id="PS50001"/>
    </source>
</evidence>
<comment type="catalytic activity">
    <reaction evidence="12">
        <text>L-tyrosyl-[protein] + ATP = O-phospho-L-tyrosyl-[protein] + ADP + H(+)</text>
        <dbReference type="Rhea" id="RHEA:10596"/>
        <dbReference type="Rhea" id="RHEA-COMP:10136"/>
        <dbReference type="Rhea" id="RHEA-COMP:20101"/>
        <dbReference type="ChEBI" id="CHEBI:15378"/>
        <dbReference type="ChEBI" id="CHEBI:30616"/>
        <dbReference type="ChEBI" id="CHEBI:46858"/>
        <dbReference type="ChEBI" id="CHEBI:61978"/>
        <dbReference type="ChEBI" id="CHEBI:456216"/>
        <dbReference type="EC" id="2.7.10.2"/>
    </reaction>
</comment>
<evidence type="ECO:0000256" key="4">
    <source>
        <dbReference type="ARBA" id="ARBA00022490"/>
    </source>
</evidence>
<dbReference type="GO" id="GO:0005737">
    <property type="term" value="C:cytoplasm"/>
    <property type="evidence" value="ECO:0007669"/>
    <property type="project" value="UniProtKB-SubCell"/>
</dbReference>
<evidence type="ECO:0000259" key="18">
    <source>
        <dbReference type="PROSITE" id="PS50011"/>
    </source>
</evidence>
<comment type="subcellular location">
    <subcellularLocation>
        <location evidence="1">Cytoplasm</location>
    </subcellularLocation>
</comment>
<dbReference type="InterPro" id="IPR011009">
    <property type="entry name" value="Kinase-like_dom_sf"/>
</dbReference>
<dbReference type="Ensembl" id="ENSCSAVT00000019257.1">
    <property type="protein sequence ID" value="ENSCSAVP00000019050.1"/>
    <property type="gene ID" value="ENSCSAVG00000011180.1"/>
</dbReference>
<keyword evidence="3 14" id="KW-0728">SH3 domain</keyword>
<dbReference type="PRINTS" id="PR00109">
    <property type="entry name" value="TYRKINASE"/>
</dbReference>
<dbReference type="FunFam" id="2.30.30.40:FF:000229">
    <property type="entry name" value="Tyrosine-protein kinase"/>
    <property type="match status" value="1"/>
</dbReference>
<keyword evidence="7 15" id="KW-0547">Nucleotide-binding</keyword>
<dbReference type="InterPro" id="IPR001452">
    <property type="entry name" value="SH3_domain"/>
</dbReference>
<dbReference type="PROSITE" id="PS00109">
    <property type="entry name" value="PROTEIN_KINASE_TYR"/>
    <property type="match status" value="1"/>
</dbReference>
<organism evidence="19 20">
    <name type="scientific">Ciona savignyi</name>
    <name type="common">Pacific transparent sea squirt</name>
    <dbReference type="NCBI Taxonomy" id="51511"/>
    <lineage>
        <taxon>Eukaryota</taxon>
        <taxon>Metazoa</taxon>
        <taxon>Chordata</taxon>
        <taxon>Tunicata</taxon>
        <taxon>Ascidiacea</taxon>
        <taxon>Phlebobranchia</taxon>
        <taxon>Cionidae</taxon>
        <taxon>Ciona</taxon>
    </lineage>
</organism>
<keyword evidence="9 15" id="KW-0067">ATP-binding</keyword>
<dbReference type="InterPro" id="IPR020635">
    <property type="entry name" value="Tyr_kinase_cat_dom"/>
</dbReference>
<dbReference type="InterPro" id="IPR050198">
    <property type="entry name" value="Non-receptor_tyrosine_kinases"/>
</dbReference>
<dbReference type="SUPFAM" id="SSF50044">
    <property type="entry name" value="SH3-domain"/>
    <property type="match status" value="1"/>
</dbReference>
<evidence type="ECO:0000256" key="15">
    <source>
        <dbReference type="PROSITE-ProRule" id="PRU10141"/>
    </source>
</evidence>
<dbReference type="GO" id="GO:0004715">
    <property type="term" value="F:non-membrane spanning protein tyrosine kinase activity"/>
    <property type="evidence" value="ECO:0007669"/>
    <property type="project" value="UniProtKB-EC"/>
</dbReference>
<dbReference type="PROSITE" id="PS50011">
    <property type="entry name" value="PROTEIN_KINASE_DOM"/>
    <property type="match status" value="1"/>
</dbReference>
<evidence type="ECO:0000256" key="14">
    <source>
        <dbReference type="PROSITE-ProRule" id="PRU00192"/>
    </source>
</evidence>
<dbReference type="CDD" id="cd11845">
    <property type="entry name" value="SH3_Src_like"/>
    <property type="match status" value="1"/>
</dbReference>